<feature type="region of interest" description="Disordered" evidence="1">
    <location>
        <begin position="348"/>
        <end position="376"/>
    </location>
</feature>
<protein>
    <submittedName>
        <fullName evidence="2">Uncharacterized protein</fullName>
    </submittedName>
</protein>
<dbReference type="Proteomes" id="UP001287286">
    <property type="component" value="Unassembled WGS sequence"/>
</dbReference>
<name>A0ABR0C532_PURLI</name>
<evidence type="ECO:0000313" key="2">
    <source>
        <dbReference type="EMBL" id="KAK4091096.1"/>
    </source>
</evidence>
<accession>A0ABR0C532</accession>
<reference evidence="2 3" key="1">
    <citation type="journal article" date="2024" name="Microbiol. Resour. Announc.">
        <title>Genome annotations for the ascomycete fungi Trichoderma harzianum, Trichoderma aggressivum, and Purpureocillium lilacinum.</title>
        <authorList>
            <person name="Beijen E.P.W."/>
            <person name="Ohm R.A."/>
        </authorList>
    </citation>
    <scope>NUCLEOTIDE SEQUENCE [LARGE SCALE GENOMIC DNA]</scope>
    <source>
        <strain evidence="2 3">CBS 150709</strain>
    </source>
</reference>
<feature type="region of interest" description="Disordered" evidence="1">
    <location>
        <begin position="324"/>
        <end position="343"/>
    </location>
</feature>
<organism evidence="2 3">
    <name type="scientific">Purpureocillium lilacinum</name>
    <name type="common">Paecilomyces lilacinus</name>
    <dbReference type="NCBI Taxonomy" id="33203"/>
    <lineage>
        <taxon>Eukaryota</taxon>
        <taxon>Fungi</taxon>
        <taxon>Dikarya</taxon>
        <taxon>Ascomycota</taxon>
        <taxon>Pezizomycotina</taxon>
        <taxon>Sordariomycetes</taxon>
        <taxon>Hypocreomycetidae</taxon>
        <taxon>Hypocreales</taxon>
        <taxon>Ophiocordycipitaceae</taxon>
        <taxon>Purpureocillium</taxon>
    </lineage>
</organism>
<evidence type="ECO:0000256" key="1">
    <source>
        <dbReference type="SAM" id="MobiDB-lite"/>
    </source>
</evidence>
<feature type="region of interest" description="Disordered" evidence="1">
    <location>
        <begin position="1"/>
        <end position="20"/>
    </location>
</feature>
<proteinExistence type="predicted"/>
<keyword evidence="3" id="KW-1185">Reference proteome</keyword>
<comment type="caution">
    <text evidence="2">The sequence shown here is derived from an EMBL/GenBank/DDBJ whole genome shotgun (WGS) entry which is preliminary data.</text>
</comment>
<feature type="region of interest" description="Disordered" evidence="1">
    <location>
        <begin position="31"/>
        <end position="50"/>
    </location>
</feature>
<sequence length="376" mass="40808">MEGRKDMDPGGWGSCGLRDGSLTERDRWRQAQAEAATRSTSTVPRTLGAQPGQQGVLYVDLFELFARVLGEEEGKPEGVTIAHKAVDEQHHDFLDECGASALGWIPCRGTRYEQACPSWTIPVRHKVTQRSSREARSMGRGQGPGEKQRSISHTAAMVRLAAPGCVTSGAVPHGRRAKGRWFQDEMRRHGPCLSGSEIRAEKDLALDDERRTTVGRCQAANAREKVTIPAGISCTRRTSMGSWPAVESDVGLPASRVAQPTVQPAFHVSMTRLSRWSLAKGHQQMSVVAFLDGDVVVWYRQTEGGCEVGVDRERDSHRIEVPRTQGYPLSARSTNGNGGPSEGLRLAAAEQAASPGKARGKQPGHWMAAGCPLDGR</sequence>
<dbReference type="EMBL" id="JAWRVI010000013">
    <property type="protein sequence ID" value="KAK4091096.1"/>
    <property type="molecule type" value="Genomic_DNA"/>
</dbReference>
<evidence type="ECO:0000313" key="3">
    <source>
        <dbReference type="Proteomes" id="UP001287286"/>
    </source>
</evidence>
<gene>
    <name evidence="2" type="ORF">Purlil1_4676</name>
</gene>
<feature type="region of interest" description="Disordered" evidence="1">
    <location>
        <begin position="127"/>
        <end position="149"/>
    </location>
</feature>